<dbReference type="AlphaFoldDB" id="A0A7X1ZBU0"/>
<dbReference type="InterPro" id="IPR001227">
    <property type="entry name" value="Ac_transferase_dom_sf"/>
</dbReference>
<evidence type="ECO:0000259" key="3">
    <source>
        <dbReference type="SMART" id="SM00827"/>
    </source>
</evidence>
<evidence type="ECO:0000313" key="4">
    <source>
        <dbReference type="EMBL" id="MQX35696.1"/>
    </source>
</evidence>
<keyword evidence="1" id="KW-0596">Phosphopantetheine</keyword>
<keyword evidence="2" id="KW-0597">Phosphoprotein</keyword>
<evidence type="ECO:0000313" key="5">
    <source>
        <dbReference type="Proteomes" id="UP000434582"/>
    </source>
</evidence>
<dbReference type="OrthoDB" id="9808564at2"/>
<dbReference type="InterPro" id="IPR050091">
    <property type="entry name" value="PKS_NRPS_Biosynth_Enz"/>
</dbReference>
<comment type="caution">
    <text evidence="4">The sequence shown here is derived from an EMBL/GenBank/DDBJ whole genome shotgun (WGS) entry which is preliminary data.</text>
</comment>
<feature type="domain" description="Malonyl-CoA:ACP transacylase (MAT)" evidence="3">
    <location>
        <begin position="13"/>
        <end position="307"/>
    </location>
</feature>
<proteinExistence type="predicted"/>
<sequence length="324" mass="35502">MPPAPSSLPVVFCFAGQGAQYYHMGADLLEHEPVFRQWMRIGDQLVRERHGISLLQATYDPDRRLSDPFDRLAVTHPALFLVQYAAAKLMQHHGVRPDMLLGVSLGEFCGMAVSGMVSFETMLGAIADKPPLFARTCPPGGLIAVLAPPEVQADSAVLAARTELVGVSADRHITLAALAEDLPAVEDELRRRDLIFQRLPVPHPFHSRWIDGAEAALRADLDPPRETGFWPVWSCRAVAPIDTRTPDLAWRIVRDPMKVRATVKALEDAGGARYVDISPSGTFAALIRQTLARESPSRVWPVLSPTGGNLKRLRHVLDALAPTA</sequence>
<keyword evidence="4" id="KW-0808">Transferase</keyword>
<dbReference type="Gene3D" id="3.30.70.3290">
    <property type="match status" value="1"/>
</dbReference>
<keyword evidence="4" id="KW-0012">Acyltransferase</keyword>
<protein>
    <submittedName>
        <fullName evidence="4">Acyltransferase domain-containing protein</fullName>
    </submittedName>
</protein>
<dbReference type="InterPro" id="IPR014043">
    <property type="entry name" value="Acyl_transferase_dom"/>
</dbReference>
<evidence type="ECO:0000256" key="1">
    <source>
        <dbReference type="ARBA" id="ARBA00022450"/>
    </source>
</evidence>
<dbReference type="Proteomes" id="UP000434582">
    <property type="component" value="Unassembled WGS sequence"/>
</dbReference>
<name>A0A7X1ZBU0_9PROT</name>
<gene>
    <name evidence="4" type="ORF">GHC57_04105</name>
</gene>
<organism evidence="4 5">
    <name type="scientific">Roseospira navarrensis</name>
    <dbReference type="NCBI Taxonomy" id="140058"/>
    <lineage>
        <taxon>Bacteria</taxon>
        <taxon>Pseudomonadati</taxon>
        <taxon>Pseudomonadota</taxon>
        <taxon>Alphaproteobacteria</taxon>
        <taxon>Rhodospirillales</taxon>
        <taxon>Rhodospirillaceae</taxon>
        <taxon>Roseospira</taxon>
    </lineage>
</organism>
<dbReference type="SMART" id="SM00827">
    <property type="entry name" value="PKS_AT"/>
    <property type="match status" value="1"/>
</dbReference>
<dbReference type="Gene3D" id="3.40.366.10">
    <property type="entry name" value="Malonyl-Coenzyme A Acyl Carrier Protein, domain 2"/>
    <property type="match status" value="1"/>
</dbReference>
<accession>A0A7X1ZBU0</accession>
<dbReference type="SUPFAM" id="SSF52151">
    <property type="entry name" value="FabD/lysophospholipase-like"/>
    <property type="match status" value="1"/>
</dbReference>
<evidence type="ECO:0000256" key="2">
    <source>
        <dbReference type="ARBA" id="ARBA00022553"/>
    </source>
</evidence>
<dbReference type="EMBL" id="WIVE01000007">
    <property type="protein sequence ID" value="MQX35696.1"/>
    <property type="molecule type" value="Genomic_DNA"/>
</dbReference>
<dbReference type="PANTHER" id="PTHR43775">
    <property type="entry name" value="FATTY ACID SYNTHASE"/>
    <property type="match status" value="1"/>
</dbReference>
<dbReference type="RefSeq" id="WP_153341456.1">
    <property type="nucleotide sequence ID" value="NZ_WIVE01000007.1"/>
</dbReference>
<dbReference type="Pfam" id="PF00698">
    <property type="entry name" value="Acyl_transf_1"/>
    <property type="match status" value="1"/>
</dbReference>
<dbReference type="InterPro" id="IPR016035">
    <property type="entry name" value="Acyl_Trfase/lysoPLipase"/>
</dbReference>
<dbReference type="PANTHER" id="PTHR43775:SF37">
    <property type="entry name" value="SI:DKEY-61P9.11"/>
    <property type="match status" value="1"/>
</dbReference>
<reference evidence="4 5" key="1">
    <citation type="submission" date="2019-10" db="EMBL/GenBank/DDBJ databases">
        <title>Draft whole-genome sequence of the purple nonsulfur photosynthetic bacterium Roseospira navarrensis DSM 15114.</title>
        <authorList>
            <person name="Kyndt J.A."/>
            <person name="Meyer T.E."/>
        </authorList>
    </citation>
    <scope>NUCLEOTIDE SEQUENCE [LARGE SCALE GENOMIC DNA]</scope>
    <source>
        <strain evidence="4 5">DSM 15114</strain>
    </source>
</reference>
<dbReference type="GO" id="GO:0004312">
    <property type="term" value="F:fatty acid synthase activity"/>
    <property type="evidence" value="ECO:0007669"/>
    <property type="project" value="TreeGrafter"/>
</dbReference>
<keyword evidence="5" id="KW-1185">Reference proteome</keyword>
<dbReference type="GO" id="GO:0006633">
    <property type="term" value="P:fatty acid biosynthetic process"/>
    <property type="evidence" value="ECO:0007669"/>
    <property type="project" value="TreeGrafter"/>
</dbReference>